<dbReference type="Gene3D" id="1.20.1250.20">
    <property type="entry name" value="MFS general substrate transporter like domains"/>
    <property type="match status" value="1"/>
</dbReference>
<feature type="transmembrane region" description="Helical" evidence="7">
    <location>
        <begin position="24"/>
        <end position="49"/>
    </location>
</feature>
<dbReference type="RefSeq" id="WP_143087072.1">
    <property type="nucleotide sequence ID" value="NZ_FOSW01000002.1"/>
</dbReference>
<feature type="transmembrane region" description="Helical" evidence="7">
    <location>
        <begin position="453"/>
        <end position="473"/>
    </location>
</feature>
<accession>A0A1I4AGE6</accession>
<feature type="transmembrane region" description="Helical" evidence="7">
    <location>
        <begin position="310"/>
        <end position="330"/>
    </location>
</feature>
<dbReference type="PROSITE" id="PS00216">
    <property type="entry name" value="SUGAR_TRANSPORT_1"/>
    <property type="match status" value="1"/>
</dbReference>
<keyword evidence="10" id="KW-1185">Reference proteome</keyword>
<feature type="domain" description="Major facilitator superfamily (MFS) profile" evidence="8">
    <location>
        <begin position="25"/>
        <end position="477"/>
    </location>
</feature>
<dbReference type="InterPro" id="IPR020846">
    <property type="entry name" value="MFS_dom"/>
</dbReference>
<evidence type="ECO:0000259" key="8">
    <source>
        <dbReference type="PROSITE" id="PS50850"/>
    </source>
</evidence>
<gene>
    <name evidence="9" type="ORF">SAMN04488085_102226</name>
</gene>
<feature type="transmembrane region" description="Helical" evidence="7">
    <location>
        <begin position="116"/>
        <end position="142"/>
    </location>
</feature>
<evidence type="ECO:0000313" key="9">
    <source>
        <dbReference type="EMBL" id="SFK55488.1"/>
    </source>
</evidence>
<keyword evidence="4 7" id="KW-0812">Transmembrane</keyword>
<dbReference type="PANTHER" id="PTHR42718">
    <property type="entry name" value="MAJOR FACILITATOR SUPERFAMILY MULTIDRUG TRANSPORTER MFSC"/>
    <property type="match status" value="1"/>
</dbReference>
<feature type="transmembrane region" description="Helical" evidence="7">
    <location>
        <begin position="211"/>
        <end position="230"/>
    </location>
</feature>
<proteinExistence type="predicted"/>
<evidence type="ECO:0000256" key="7">
    <source>
        <dbReference type="SAM" id="Phobius"/>
    </source>
</evidence>
<dbReference type="GO" id="GO:0022857">
    <property type="term" value="F:transmembrane transporter activity"/>
    <property type="evidence" value="ECO:0007669"/>
    <property type="project" value="InterPro"/>
</dbReference>
<dbReference type="STRING" id="504800.SAMN04488085_102226"/>
<keyword evidence="5 7" id="KW-1133">Transmembrane helix</keyword>
<keyword evidence="6 7" id="KW-0472">Membrane</keyword>
<dbReference type="InterPro" id="IPR036259">
    <property type="entry name" value="MFS_trans_sf"/>
</dbReference>
<dbReference type="Pfam" id="PF07690">
    <property type="entry name" value="MFS_1"/>
    <property type="match status" value="1"/>
</dbReference>
<dbReference type="InterPro" id="IPR011701">
    <property type="entry name" value="MFS"/>
</dbReference>
<dbReference type="InterPro" id="IPR005829">
    <property type="entry name" value="Sugar_transporter_CS"/>
</dbReference>
<feature type="transmembrane region" description="Helical" evidence="7">
    <location>
        <begin position="242"/>
        <end position="258"/>
    </location>
</feature>
<reference evidence="9 10" key="1">
    <citation type="submission" date="2016-10" db="EMBL/GenBank/DDBJ databases">
        <authorList>
            <person name="de Groot N.N."/>
        </authorList>
    </citation>
    <scope>NUCLEOTIDE SEQUENCE [LARGE SCALE GENOMIC DNA]</scope>
    <source>
        <strain evidence="9 10">DSM 45317</strain>
    </source>
</reference>
<dbReference type="SUPFAM" id="SSF103473">
    <property type="entry name" value="MFS general substrate transporter"/>
    <property type="match status" value="1"/>
</dbReference>
<feature type="transmembrane region" description="Helical" evidence="7">
    <location>
        <begin position="154"/>
        <end position="172"/>
    </location>
</feature>
<feature type="transmembrane region" description="Helical" evidence="7">
    <location>
        <begin position="61"/>
        <end position="79"/>
    </location>
</feature>
<evidence type="ECO:0000256" key="1">
    <source>
        <dbReference type="ARBA" id="ARBA00004651"/>
    </source>
</evidence>
<evidence type="ECO:0000256" key="3">
    <source>
        <dbReference type="ARBA" id="ARBA00022475"/>
    </source>
</evidence>
<dbReference type="AlphaFoldDB" id="A0A1I4AGE6"/>
<dbReference type="OrthoDB" id="3218494at2"/>
<feature type="transmembrane region" description="Helical" evidence="7">
    <location>
        <begin position="415"/>
        <end position="433"/>
    </location>
</feature>
<dbReference type="Proteomes" id="UP000199152">
    <property type="component" value="Unassembled WGS sequence"/>
</dbReference>
<evidence type="ECO:0000256" key="6">
    <source>
        <dbReference type="ARBA" id="ARBA00023136"/>
    </source>
</evidence>
<dbReference type="GO" id="GO:0005886">
    <property type="term" value="C:plasma membrane"/>
    <property type="evidence" value="ECO:0007669"/>
    <property type="project" value="UniProtKB-SubCell"/>
</dbReference>
<protein>
    <submittedName>
        <fullName evidence="9">Drug resistance transporter, EmrB/QacA subfamily</fullName>
    </submittedName>
</protein>
<feature type="transmembrane region" description="Helical" evidence="7">
    <location>
        <begin position="178"/>
        <end position="199"/>
    </location>
</feature>
<name>A0A1I4AGE6_9ACTN</name>
<sequence length="498" mass="50691">MARPVTVPAEHPAPAAPAVRHRGLFLALMCSVQFILLVGGTVVVVSLPAIRADLGLAPAQLQWVLTAFSLTFGCLLLLGGRSADVFGRRRLFLAGLFVFTVGSLLCAVASDAGLLIAARAFAGIGAAMASPAAMSLLTTVFVEPRERSSALGMWAAIGAFGATLGNVIGGVLTDMGGWRWIFLVNVPVCLLAFAVAFFVVPAIRPEHRQRLDAVGGLLVTLGVAALILGLTELQVYGAEPRTWGTLAAAAVLVGLFVVSQARGADPLLPLGIFRHRTSFAFLFVLLTAGVGIGAYYTSSLFMQETLGWSALRAGFAFVPWAATVAVTARLVSRNTHRVGPRLLVPAGLVLCAAGAGLLALGLDSSTGYAGGLLVPFLLLGLGSGAINVTCTVTALSGVPGRRHGVGAGALNSTQALGGTLSIAVVAVLTTIATERALAGGGSLTVSTLAGQRFALLVVAGVALAGAVLAAIVLPRRLAGPAQDDEDVLLARPPAAPLP</sequence>
<dbReference type="InParanoid" id="A0A1I4AGE6"/>
<dbReference type="EMBL" id="FOSW01000002">
    <property type="protein sequence ID" value="SFK55488.1"/>
    <property type="molecule type" value="Genomic_DNA"/>
</dbReference>
<feature type="transmembrane region" description="Helical" evidence="7">
    <location>
        <begin position="368"/>
        <end position="395"/>
    </location>
</feature>
<feature type="transmembrane region" description="Helical" evidence="7">
    <location>
        <begin position="91"/>
        <end position="110"/>
    </location>
</feature>
<keyword evidence="2" id="KW-0813">Transport</keyword>
<feature type="transmembrane region" description="Helical" evidence="7">
    <location>
        <begin position="279"/>
        <end position="298"/>
    </location>
</feature>
<feature type="transmembrane region" description="Helical" evidence="7">
    <location>
        <begin position="342"/>
        <end position="362"/>
    </location>
</feature>
<keyword evidence="3" id="KW-1003">Cell membrane</keyword>
<evidence type="ECO:0000256" key="2">
    <source>
        <dbReference type="ARBA" id="ARBA00022448"/>
    </source>
</evidence>
<comment type="subcellular location">
    <subcellularLocation>
        <location evidence="1">Cell membrane</location>
        <topology evidence="1">Multi-pass membrane protein</topology>
    </subcellularLocation>
</comment>
<evidence type="ECO:0000256" key="4">
    <source>
        <dbReference type="ARBA" id="ARBA00022692"/>
    </source>
</evidence>
<evidence type="ECO:0000313" key="10">
    <source>
        <dbReference type="Proteomes" id="UP000199152"/>
    </source>
</evidence>
<organism evidence="9 10">
    <name type="scientific">Geodermatophilus ruber</name>
    <dbReference type="NCBI Taxonomy" id="504800"/>
    <lineage>
        <taxon>Bacteria</taxon>
        <taxon>Bacillati</taxon>
        <taxon>Actinomycetota</taxon>
        <taxon>Actinomycetes</taxon>
        <taxon>Geodermatophilales</taxon>
        <taxon>Geodermatophilaceae</taxon>
        <taxon>Geodermatophilus</taxon>
    </lineage>
</organism>
<dbReference type="PROSITE" id="PS50850">
    <property type="entry name" value="MFS"/>
    <property type="match status" value="1"/>
</dbReference>
<dbReference type="PANTHER" id="PTHR42718:SF46">
    <property type="entry name" value="BLR6921 PROTEIN"/>
    <property type="match status" value="1"/>
</dbReference>
<evidence type="ECO:0000256" key="5">
    <source>
        <dbReference type="ARBA" id="ARBA00022989"/>
    </source>
</evidence>
<dbReference type="CDD" id="cd17321">
    <property type="entry name" value="MFS_MMR_MDR_like"/>
    <property type="match status" value="1"/>
</dbReference>
<dbReference type="PRINTS" id="PR01036">
    <property type="entry name" value="TCRTETB"/>
</dbReference>
<dbReference type="Gene3D" id="1.20.1720.10">
    <property type="entry name" value="Multidrug resistance protein D"/>
    <property type="match status" value="1"/>
</dbReference>